<accession>A0A8T5GFM8</accession>
<comment type="caution">
    <text evidence="1">The sequence shown here is derived from an EMBL/GenBank/DDBJ whole genome shotgun (WGS) entry which is preliminary data.</text>
</comment>
<evidence type="ECO:0000313" key="1">
    <source>
        <dbReference type="EMBL" id="MBT4870336.1"/>
    </source>
</evidence>
<protein>
    <submittedName>
        <fullName evidence="1">Uncharacterized protein</fullName>
    </submittedName>
</protein>
<dbReference type="EMBL" id="JABJNZ010000028">
    <property type="protein sequence ID" value="MBT4870336.1"/>
    <property type="molecule type" value="Genomic_DNA"/>
</dbReference>
<organism evidence="1 2">
    <name type="scientific">Candidatus Iainarchaeum sp</name>
    <dbReference type="NCBI Taxonomy" id="3101447"/>
    <lineage>
        <taxon>Archaea</taxon>
        <taxon>Candidatus Iainarchaeota</taxon>
        <taxon>Candidatus Iainarchaeia</taxon>
        <taxon>Candidatus Iainarchaeales</taxon>
        <taxon>Candidatus Iainarchaeaceae</taxon>
        <taxon>Candidatus Iainarchaeum</taxon>
    </lineage>
</organism>
<proteinExistence type="predicted"/>
<sequence>MEIIITDNDTGESITELIDLTGIDARAGEKKTVTINYKGDPNHSHHIKITFDDTCEGCDETKSIGCNDQIYNFDRNLKMFSVIIKNTDGKESFSEYPEDGVCPSETCVDSDFQ</sequence>
<dbReference type="Proteomes" id="UP000722459">
    <property type="component" value="Unassembled WGS sequence"/>
</dbReference>
<evidence type="ECO:0000313" key="2">
    <source>
        <dbReference type="Proteomes" id="UP000722459"/>
    </source>
</evidence>
<name>A0A8T5GFM8_9ARCH</name>
<reference evidence="1" key="1">
    <citation type="journal article" date="2021" name="ISME J.">
        <title>Mercury methylation by metabolically versatile and cosmopolitan marine bacteria.</title>
        <authorList>
            <person name="Lin H."/>
            <person name="Ascher D.B."/>
            <person name="Myung Y."/>
            <person name="Lamborg C.H."/>
            <person name="Hallam S.J."/>
            <person name="Gionfriddo C.M."/>
            <person name="Holt K.E."/>
            <person name="Moreau J.W."/>
        </authorList>
    </citation>
    <scope>NUCLEOTIDE SEQUENCE</scope>
    <source>
        <strain evidence="1">SI075_bin30</strain>
    </source>
</reference>
<dbReference type="AlphaFoldDB" id="A0A8T5GFM8"/>
<gene>
    <name evidence="1" type="ORF">HON47_02085</name>
</gene>